<dbReference type="GO" id="GO:0043856">
    <property type="term" value="F:anti-sigma factor antagonist activity"/>
    <property type="evidence" value="ECO:0007669"/>
    <property type="project" value="InterPro"/>
</dbReference>
<dbReference type="InterPro" id="IPR036513">
    <property type="entry name" value="STAS_dom_sf"/>
</dbReference>
<accession>A0A8J3TAV9</accession>
<reference evidence="4" key="1">
    <citation type="submission" date="2021-01" db="EMBL/GenBank/DDBJ databases">
        <title>Whole genome shotgun sequence of Planosporangium mesophilum NBRC 109066.</title>
        <authorList>
            <person name="Komaki H."/>
            <person name="Tamura T."/>
        </authorList>
    </citation>
    <scope>NUCLEOTIDE SEQUENCE</scope>
    <source>
        <strain evidence="4">NBRC 109066</strain>
    </source>
</reference>
<dbReference type="PANTHER" id="PTHR33495">
    <property type="entry name" value="ANTI-SIGMA FACTOR ANTAGONIST TM_1081-RELATED-RELATED"/>
    <property type="match status" value="1"/>
</dbReference>
<dbReference type="Gene3D" id="3.30.750.24">
    <property type="entry name" value="STAS domain"/>
    <property type="match status" value="1"/>
</dbReference>
<dbReference type="CDD" id="cd07043">
    <property type="entry name" value="STAS_anti-anti-sigma_factors"/>
    <property type="match status" value="1"/>
</dbReference>
<dbReference type="EMBL" id="BOON01000013">
    <property type="protein sequence ID" value="GII21807.1"/>
    <property type="molecule type" value="Genomic_DNA"/>
</dbReference>
<dbReference type="InterPro" id="IPR003658">
    <property type="entry name" value="Anti-sigma_ant"/>
</dbReference>
<dbReference type="SUPFAM" id="SSF52091">
    <property type="entry name" value="SpoIIaa-like"/>
    <property type="match status" value="1"/>
</dbReference>
<feature type="domain" description="STAS" evidence="3">
    <location>
        <begin position="5"/>
        <end position="106"/>
    </location>
</feature>
<dbReference type="PANTHER" id="PTHR33495:SF2">
    <property type="entry name" value="ANTI-SIGMA FACTOR ANTAGONIST TM_1081-RELATED"/>
    <property type="match status" value="1"/>
</dbReference>
<dbReference type="InterPro" id="IPR058548">
    <property type="entry name" value="MlaB-like_STAS"/>
</dbReference>
<sequence length="106" mass="11466">MPEWLMNTRRLADGTVVIEVRGEIDLGNAERLRGALADTATSVRPVRVVVDLMQVTFIDSTGIGALAVGRNTARSVGAAFEVRNPPPFVRQQLRMMGLTEAFGVQG</sequence>
<gene>
    <name evidence="4" type="ORF">Pme01_14040</name>
</gene>
<dbReference type="AlphaFoldDB" id="A0A8J3TAV9"/>
<proteinExistence type="inferred from homology"/>
<dbReference type="Pfam" id="PF13466">
    <property type="entry name" value="STAS_2"/>
    <property type="match status" value="1"/>
</dbReference>
<evidence type="ECO:0000259" key="3">
    <source>
        <dbReference type="PROSITE" id="PS50801"/>
    </source>
</evidence>
<dbReference type="InterPro" id="IPR002645">
    <property type="entry name" value="STAS_dom"/>
</dbReference>
<dbReference type="Proteomes" id="UP000599074">
    <property type="component" value="Unassembled WGS sequence"/>
</dbReference>
<comment type="similarity">
    <text evidence="1 2">Belongs to the anti-sigma-factor antagonist family.</text>
</comment>
<protein>
    <recommendedName>
        <fullName evidence="2">Anti-sigma factor antagonist</fullName>
    </recommendedName>
</protein>
<evidence type="ECO:0000256" key="1">
    <source>
        <dbReference type="ARBA" id="ARBA00009013"/>
    </source>
</evidence>
<evidence type="ECO:0000256" key="2">
    <source>
        <dbReference type="RuleBase" id="RU003749"/>
    </source>
</evidence>
<name>A0A8J3TAV9_9ACTN</name>
<dbReference type="NCBIfam" id="TIGR00377">
    <property type="entry name" value="ant_ant_sig"/>
    <property type="match status" value="1"/>
</dbReference>
<keyword evidence="5" id="KW-1185">Reference proteome</keyword>
<organism evidence="4 5">
    <name type="scientific">Planosporangium mesophilum</name>
    <dbReference type="NCBI Taxonomy" id="689768"/>
    <lineage>
        <taxon>Bacteria</taxon>
        <taxon>Bacillati</taxon>
        <taxon>Actinomycetota</taxon>
        <taxon>Actinomycetes</taxon>
        <taxon>Micromonosporales</taxon>
        <taxon>Micromonosporaceae</taxon>
        <taxon>Planosporangium</taxon>
    </lineage>
</organism>
<dbReference type="PROSITE" id="PS50801">
    <property type="entry name" value="STAS"/>
    <property type="match status" value="1"/>
</dbReference>
<comment type="caution">
    <text evidence="4">The sequence shown here is derived from an EMBL/GenBank/DDBJ whole genome shotgun (WGS) entry which is preliminary data.</text>
</comment>
<evidence type="ECO:0000313" key="4">
    <source>
        <dbReference type="EMBL" id="GII21807.1"/>
    </source>
</evidence>
<evidence type="ECO:0000313" key="5">
    <source>
        <dbReference type="Proteomes" id="UP000599074"/>
    </source>
</evidence>